<proteinExistence type="inferred from homology"/>
<dbReference type="InterPro" id="IPR026030">
    <property type="entry name" value="Pur-cyt_permease_Fcy2/21/22"/>
</dbReference>
<feature type="transmembrane region" description="Helical" evidence="7">
    <location>
        <begin position="204"/>
        <end position="225"/>
    </location>
</feature>
<dbReference type="Pfam" id="PF02133">
    <property type="entry name" value="Transp_cyt_pur"/>
    <property type="match status" value="1"/>
</dbReference>
<dbReference type="EMBL" id="LR590482">
    <property type="protein sequence ID" value="VTR05560.1"/>
    <property type="molecule type" value="Genomic_DNA"/>
</dbReference>
<keyword evidence="6 7" id="KW-0472">Membrane</keyword>
<evidence type="ECO:0000313" key="9">
    <source>
        <dbReference type="Proteomes" id="UP000306562"/>
    </source>
</evidence>
<feature type="transmembrane region" description="Helical" evidence="7">
    <location>
        <begin position="41"/>
        <end position="59"/>
    </location>
</feature>
<dbReference type="InterPro" id="IPR001248">
    <property type="entry name" value="Pur-cyt_permease"/>
</dbReference>
<organism evidence="8 9">
    <name type="scientific">Pseudomonas synxantha</name>
    <dbReference type="NCBI Taxonomy" id="47883"/>
    <lineage>
        <taxon>Bacteria</taxon>
        <taxon>Pseudomonadati</taxon>
        <taxon>Pseudomonadota</taxon>
        <taxon>Gammaproteobacteria</taxon>
        <taxon>Pseudomonadales</taxon>
        <taxon>Pseudomonadaceae</taxon>
        <taxon>Pseudomonas</taxon>
    </lineage>
</organism>
<dbReference type="GO" id="GO:0005886">
    <property type="term" value="C:plasma membrane"/>
    <property type="evidence" value="ECO:0007669"/>
    <property type="project" value="TreeGrafter"/>
</dbReference>
<evidence type="ECO:0000256" key="3">
    <source>
        <dbReference type="ARBA" id="ARBA00022448"/>
    </source>
</evidence>
<comment type="subcellular location">
    <subcellularLocation>
        <location evidence="1">Membrane</location>
        <topology evidence="1">Multi-pass membrane protein</topology>
    </subcellularLocation>
</comment>
<feature type="transmembrane region" description="Helical" evidence="7">
    <location>
        <begin position="65"/>
        <end position="85"/>
    </location>
</feature>
<keyword evidence="3" id="KW-0813">Transport</keyword>
<evidence type="ECO:0000256" key="7">
    <source>
        <dbReference type="SAM" id="Phobius"/>
    </source>
</evidence>
<feature type="transmembrane region" description="Helical" evidence="7">
    <location>
        <begin position="288"/>
        <end position="309"/>
    </location>
</feature>
<keyword evidence="4 7" id="KW-0812">Transmembrane</keyword>
<dbReference type="AlphaFoldDB" id="A0AAX3IEZ3"/>
<dbReference type="Proteomes" id="UP000306562">
    <property type="component" value="Chromosome"/>
</dbReference>
<name>A0AAX3IEZ3_9PSED</name>
<feature type="transmembrane region" description="Helical" evidence="7">
    <location>
        <begin position="173"/>
        <end position="192"/>
    </location>
</feature>
<dbReference type="PANTHER" id="PTHR31806:SF1">
    <property type="entry name" value="PURINE-CYTOSINE PERMEASE FCY2-RELATED"/>
    <property type="match status" value="1"/>
</dbReference>
<feature type="transmembrane region" description="Helical" evidence="7">
    <location>
        <begin position="105"/>
        <end position="127"/>
    </location>
</feature>
<feature type="transmembrane region" description="Helical" evidence="7">
    <location>
        <begin position="147"/>
        <end position="166"/>
    </location>
</feature>
<evidence type="ECO:0000256" key="1">
    <source>
        <dbReference type="ARBA" id="ARBA00004141"/>
    </source>
</evidence>
<keyword evidence="5 7" id="KW-1133">Transmembrane helix</keyword>
<evidence type="ECO:0000256" key="4">
    <source>
        <dbReference type="ARBA" id="ARBA00022692"/>
    </source>
</evidence>
<evidence type="ECO:0000256" key="5">
    <source>
        <dbReference type="ARBA" id="ARBA00022989"/>
    </source>
</evidence>
<gene>
    <name evidence="8" type="ORF">NCTC10696_05813</name>
</gene>
<evidence type="ECO:0000256" key="6">
    <source>
        <dbReference type="ARBA" id="ARBA00023136"/>
    </source>
</evidence>
<accession>A0AAX3IEZ3</accession>
<protein>
    <submittedName>
        <fullName evidence="8">Amine-transport related membrane protein</fullName>
    </submittedName>
</protein>
<evidence type="ECO:0000313" key="8">
    <source>
        <dbReference type="EMBL" id="VTR05560.1"/>
    </source>
</evidence>
<dbReference type="PANTHER" id="PTHR31806">
    <property type="entry name" value="PURINE-CYTOSINE PERMEASE FCY2-RELATED"/>
    <property type="match status" value="1"/>
</dbReference>
<feature type="transmembrane region" description="Helical" evidence="7">
    <location>
        <begin position="245"/>
        <end position="268"/>
    </location>
</feature>
<evidence type="ECO:0000256" key="2">
    <source>
        <dbReference type="ARBA" id="ARBA00008974"/>
    </source>
</evidence>
<dbReference type="GO" id="GO:0022857">
    <property type="term" value="F:transmembrane transporter activity"/>
    <property type="evidence" value="ECO:0007669"/>
    <property type="project" value="InterPro"/>
</dbReference>
<comment type="similarity">
    <text evidence="2">Belongs to the purine-cytosine permease (2.A.39) family.</text>
</comment>
<sequence>MNTPPERPTAASSTTLKVETRSIDYVPRHERHGKVWHQAPFWFTGNFVLTTMVTGFTGAALGLSLMYAILAIVIGVCLGTFAMAFHANQGPRMGLPQMVQSRAQFGLRGAIVPFIAVVFVYIGFNVFNVILATDAINTVLPGERAPWYALMIILAVIIAVVGHDLLHTVQRWLTYVMISVFTVLTVAALMSLQADSAVVGAHFSWSAFLIQLSAAAGYQISYAVYVSDYSRYLPHTTPTRSVVTWTYLGAAGSALWLMSLGAFLASALPSPDAIASVQAVGNQVIPGFGTFTVLIAVPALVGIMAVNCYGAMLTGISAIDGFISIKPRLKSESSASAWWPRSFS</sequence>
<dbReference type="Gene3D" id="1.10.4160.10">
    <property type="entry name" value="Hydantoin permease"/>
    <property type="match status" value="1"/>
</dbReference>
<reference evidence="8 9" key="1">
    <citation type="submission" date="2019-05" db="EMBL/GenBank/DDBJ databases">
        <authorList>
            <consortium name="Pathogen Informatics"/>
        </authorList>
    </citation>
    <scope>NUCLEOTIDE SEQUENCE [LARGE SCALE GENOMIC DNA]</scope>
    <source>
        <strain evidence="8 9">NCTC10696</strain>
    </source>
</reference>